<reference evidence="3" key="1">
    <citation type="journal article" date="2013" name="Genome Announc.">
        <title>Genome sequence of the food spoilage yeast Zygosaccharomyces bailii CLIB 213(T).</title>
        <authorList>
            <person name="Galeote V."/>
            <person name="Bigey F."/>
            <person name="Devillers H."/>
            <person name="Neuveglise C."/>
            <person name="Dequin S."/>
        </authorList>
    </citation>
    <scope>NUCLEOTIDE SEQUENCE [LARGE SCALE GENOMIC DNA]</scope>
    <source>
        <strain evidence="3">CLIB 213 / ATCC 58445 / CBS 680 / CCRC 21525 / NBRC 1098 / NCYC 1416 / NRRL Y-2227</strain>
    </source>
</reference>
<dbReference type="Proteomes" id="UP000019375">
    <property type="component" value="Unassembled WGS sequence"/>
</dbReference>
<dbReference type="Gene3D" id="3.40.50.150">
    <property type="entry name" value="Vaccinia Virus protein VP39"/>
    <property type="match status" value="1"/>
</dbReference>
<feature type="compositionally biased region" description="Polar residues" evidence="1">
    <location>
        <begin position="10"/>
        <end position="29"/>
    </location>
</feature>
<dbReference type="AlphaFoldDB" id="A0A8J2X6R0"/>
<dbReference type="InterPro" id="IPR029063">
    <property type="entry name" value="SAM-dependent_MTases_sf"/>
</dbReference>
<dbReference type="EMBL" id="HG316455">
    <property type="protein sequence ID" value="CDF88555.1"/>
    <property type="molecule type" value="Genomic_DNA"/>
</dbReference>
<organism evidence="2 3">
    <name type="scientific">Zygosaccharomyces bailii (strain CLIB 213 / ATCC 58445 / CBS 680 / BCRC 21525 / NBRC 1098 / NCYC 1416 / NRRL Y-2227)</name>
    <dbReference type="NCBI Taxonomy" id="1333698"/>
    <lineage>
        <taxon>Eukaryota</taxon>
        <taxon>Fungi</taxon>
        <taxon>Dikarya</taxon>
        <taxon>Ascomycota</taxon>
        <taxon>Saccharomycotina</taxon>
        <taxon>Saccharomycetes</taxon>
        <taxon>Saccharomycetales</taxon>
        <taxon>Saccharomycetaceae</taxon>
        <taxon>Zygosaccharomyces</taxon>
    </lineage>
</organism>
<feature type="compositionally biased region" description="Basic and acidic residues" evidence="1">
    <location>
        <begin position="30"/>
        <end position="56"/>
    </location>
</feature>
<evidence type="ECO:0000313" key="2">
    <source>
        <dbReference type="EMBL" id="CDF88555.1"/>
    </source>
</evidence>
<dbReference type="SUPFAM" id="SSF53335">
    <property type="entry name" value="S-adenosyl-L-methionine-dependent methyltransferases"/>
    <property type="match status" value="1"/>
</dbReference>
<gene>
    <name evidence="2" type="ORF">BN860_12970g</name>
</gene>
<feature type="compositionally biased region" description="Polar residues" evidence="1">
    <location>
        <begin position="457"/>
        <end position="467"/>
    </location>
</feature>
<name>A0A8J2X6R0_ZYGB2</name>
<accession>A0A8J2X6R0</accession>
<feature type="region of interest" description="Disordered" evidence="1">
    <location>
        <begin position="1"/>
        <end position="107"/>
    </location>
</feature>
<feature type="compositionally biased region" description="Polar residues" evidence="1">
    <location>
        <begin position="518"/>
        <end position="533"/>
    </location>
</feature>
<keyword evidence="3" id="KW-1185">Reference proteome</keyword>
<evidence type="ECO:0000256" key="1">
    <source>
        <dbReference type="SAM" id="MobiDB-lite"/>
    </source>
</evidence>
<proteinExistence type="predicted"/>
<protein>
    <submittedName>
        <fullName evidence="2">BN860_12970g1_1</fullName>
    </submittedName>
</protein>
<dbReference type="OrthoDB" id="10256176at2759"/>
<sequence length="794" mass="89312">MEGIKVSRGILQSGNSSRSIPHSDGGSTHDSIDKNNRDGDEVDKEATKEEITKLQEEVASMKGDNLQEFMQAKENTSKERDKTSTSMSTISPKPTRRRPTKNLDLHQAETQEDFYGTNRKSASPMTKSARVHSHPFGRETDGAIDGWSQLTPTSSLHGNTSKVAATHNRRRTWDWNNLPRAGSSILAKYHSFNIISLPIDGEIKQILYSPSYNENFKAMNIFLSFNMDSKSKDAQLQSKKRLNSFGTYIGHYLRSRLYAYQCFPFYQQEPPVDRTYASYDSTKDYSEVETIISLWYMQGQRCISQSNSVFFSAEVVQHLLQRKVNSRNQAVQQTAIYVPQTGATLMSAKPNTTETTEDIDILLLRPHMEPRLGWQLAYDESNLKVADYPLDTSPWMMEESDAKYILGSQNSKISSSVVNIVNDEKDVVRISNENAGRYFLDCMGRRTGSISEDAGSPVTSAQMSASPSFKEDTPLIGSGQGSPPNTNEPSRKKVASKLGKKTGLAHLFKRKHTPVASVPSSPQDKSSQMVSDNQGNSIENAWLESYFSRYLSNYKKIDLPTQFLLPKEAQDTPKVRSPSGNQELPQSKKAFLYSKESLQLKLPFADDLIPAIFCPRIWMSLAFSKWRSLLREMYRVLLPGGYAMAAVTDIGVSNSFTQTTEGNMQEFPTTQERDRVLDAIAVAAIEKGLHIYPTQHLAQAFKDVGFTNLKYSVLSLKTGDCSTEMGCLYEIYSEITWDLLFRKHLPDPTKPPKGTEPTTLFRRFIREHMGKVDDNAGSLRTLYLVAQKPRKSNV</sequence>
<feature type="region of interest" description="Disordered" evidence="1">
    <location>
        <begin position="509"/>
        <end position="533"/>
    </location>
</feature>
<feature type="region of interest" description="Disordered" evidence="1">
    <location>
        <begin position="450"/>
        <end position="497"/>
    </location>
</feature>
<evidence type="ECO:0000313" key="3">
    <source>
        <dbReference type="Proteomes" id="UP000019375"/>
    </source>
</evidence>